<protein>
    <submittedName>
        <fullName evidence="3">Glycosyltransferase family 1 protein</fullName>
    </submittedName>
</protein>
<dbReference type="PANTHER" id="PTHR46401">
    <property type="entry name" value="GLYCOSYLTRANSFERASE WBBK-RELATED"/>
    <property type="match status" value="1"/>
</dbReference>
<dbReference type="RefSeq" id="WP_322491326.1">
    <property type="nucleotide sequence ID" value="NZ_JAXUBM010000016.1"/>
</dbReference>
<accession>A0ABU5L079</accession>
<evidence type="ECO:0000256" key="1">
    <source>
        <dbReference type="ARBA" id="ARBA00022679"/>
    </source>
</evidence>
<dbReference type="Proteomes" id="UP001292116">
    <property type="component" value="Unassembled WGS sequence"/>
</dbReference>
<evidence type="ECO:0000313" key="3">
    <source>
        <dbReference type="EMBL" id="MDZ5739563.1"/>
    </source>
</evidence>
<evidence type="ECO:0000313" key="4">
    <source>
        <dbReference type="Proteomes" id="UP001292116"/>
    </source>
</evidence>
<evidence type="ECO:0000259" key="2">
    <source>
        <dbReference type="Pfam" id="PF00534"/>
    </source>
</evidence>
<dbReference type="CDD" id="cd03809">
    <property type="entry name" value="GT4_MtfB-like"/>
    <property type="match status" value="1"/>
</dbReference>
<gene>
    <name evidence="3" type="ORF">SOW75_15345</name>
</gene>
<dbReference type="PANTHER" id="PTHR46401:SF2">
    <property type="entry name" value="GLYCOSYLTRANSFERASE WBBK-RELATED"/>
    <property type="match status" value="1"/>
</dbReference>
<dbReference type="Pfam" id="PF00534">
    <property type="entry name" value="Glycos_transf_1"/>
    <property type="match status" value="1"/>
</dbReference>
<organism evidence="3 4">
    <name type="scientific">Pseudomonas asiatica</name>
    <dbReference type="NCBI Taxonomy" id="2219225"/>
    <lineage>
        <taxon>Bacteria</taxon>
        <taxon>Pseudomonadati</taxon>
        <taxon>Pseudomonadota</taxon>
        <taxon>Gammaproteobacteria</taxon>
        <taxon>Pseudomonadales</taxon>
        <taxon>Pseudomonadaceae</taxon>
        <taxon>Pseudomonas</taxon>
    </lineage>
</organism>
<keyword evidence="4" id="KW-1185">Reference proteome</keyword>
<name>A0ABU5L079_9PSED</name>
<comment type="caution">
    <text evidence="3">The sequence shown here is derived from an EMBL/GenBank/DDBJ whole genome shotgun (WGS) entry which is preliminary data.</text>
</comment>
<feature type="domain" description="Glycosyl transferase family 1" evidence="2">
    <location>
        <begin position="283"/>
        <end position="441"/>
    </location>
</feature>
<dbReference type="Gene3D" id="3.40.50.2000">
    <property type="entry name" value="Glycogen Phosphorylase B"/>
    <property type="match status" value="1"/>
</dbReference>
<sequence>MAVIWLDVTTILGWRRPAVGVVRTEAECAAHALQLIRSGELIKFCAFDFSKGYFAVEEATVVAALSRISSAHGGSGGVSDAKKQLQLPIEHRLKQKFMQVIDRLPLGLKSRVYAYLQPRRSAVVEGARALKQMLRSLRTMLTRLPEPGIARGPVEAGEVFAPFRAEDTYISMGLDWDQKDFSSLCQLKKRLNFKVILFCYDVIPTKLPHLCVGDVASRFALYFSNVAWCADKILCISECSKRDLQALLSELGAPQPRMEVVRLGCDLPKESVKPCSKALRDIMDQPYFLFVSTIERRKNHEVLYRAYARLVDRGVTNLPLLVFVGMPGWGVGDLLKDIQLDPRTQKFIRILNNVEDSDLTHLYQGAHMTLYPSLYEGWGLPVAESLAFGKFCLAANSASIPEVGGEFVEYLDPWNVEAWADRLLWYIEHPCDVESKQKRIAEAYVVTSWADTACSVFERLRPVASQ</sequence>
<keyword evidence="1" id="KW-0808">Transferase</keyword>
<reference evidence="3 4" key="1">
    <citation type="submission" date="2023-11" db="EMBL/GenBank/DDBJ databases">
        <title>Draft genomes analysis of Pseudomonas asiatica isolated from milk, feces and farm soil of cows suffering from clinical mastitis.</title>
        <authorList>
            <person name="Rahman T."/>
            <person name="Das Z.C."/>
            <person name="Hoque M.N."/>
        </authorList>
    </citation>
    <scope>NUCLEOTIDE SEQUENCE [LARGE SCALE GENOMIC DNA]</scope>
    <source>
        <strain evidence="3 4">2F2</strain>
    </source>
</reference>
<dbReference type="EMBL" id="JAXUBM010000016">
    <property type="protein sequence ID" value="MDZ5739563.1"/>
    <property type="molecule type" value="Genomic_DNA"/>
</dbReference>
<dbReference type="SUPFAM" id="SSF53756">
    <property type="entry name" value="UDP-Glycosyltransferase/glycogen phosphorylase"/>
    <property type="match status" value="1"/>
</dbReference>
<dbReference type="InterPro" id="IPR001296">
    <property type="entry name" value="Glyco_trans_1"/>
</dbReference>
<proteinExistence type="predicted"/>